<gene>
    <name evidence="2" type="ORF">D2T30_05360</name>
</gene>
<feature type="domain" description="Transglutaminase-like" evidence="1">
    <location>
        <begin position="161"/>
        <end position="227"/>
    </location>
</feature>
<reference evidence="2 3" key="1">
    <citation type="submission" date="2019-01" db="EMBL/GenBank/DDBJ databases">
        <title>Sinorhodobacter populi sp. nov. isolated from the symptomatic bark tissue of Populus euramericana canker.</title>
        <authorList>
            <person name="Xu G."/>
        </authorList>
    </citation>
    <scope>NUCLEOTIDE SEQUENCE [LARGE SCALE GENOMIC DNA]</scope>
    <source>
        <strain evidence="2 3">SK2B-1</strain>
    </source>
</reference>
<accession>A0A443JRB2</accession>
<dbReference type="PANTHER" id="PTHR33490">
    <property type="entry name" value="BLR5614 PROTEIN-RELATED"/>
    <property type="match status" value="1"/>
</dbReference>
<organism evidence="2 3">
    <name type="scientific">Paenirhodobacter populi</name>
    <dbReference type="NCBI Taxonomy" id="2306993"/>
    <lineage>
        <taxon>Bacteria</taxon>
        <taxon>Pseudomonadati</taxon>
        <taxon>Pseudomonadota</taxon>
        <taxon>Alphaproteobacteria</taxon>
        <taxon>Rhodobacterales</taxon>
        <taxon>Rhodobacter group</taxon>
        <taxon>Paenirhodobacter</taxon>
    </lineage>
</organism>
<dbReference type="PANTHER" id="PTHR33490:SF12">
    <property type="entry name" value="BLL5557 PROTEIN"/>
    <property type="match status" value="1"/>
</dbReference>
<dbReference type="Gene3D" id="3.10.620.30">
    <property type="match status" value="1"/>
</dbReference>
<dbReference type="InterPro" id="IPR038765">
    <property type="entry name" value="Papain-like_cys_pep_sf"/>
</dbReference>
<reference evidence="2 3" key="2">
    <citation type="submission" date="2019-01" db="EMBL/GenBank/DDBJ databases">
        <authorList>
            <person name="Li Y."/>
        </authorList>
    </citation>
    <scope>NUCLEOTIDE SEQUENCE [LARGE SCALE GENOMIC DNA]</scope>
    <source>
        <strain evidence="2 3">SK2B-1</strain>
    </source>
</reference>
<evidence type="ECO:0000313" key="2">
    <source>
        <dbReference type="EMBL" id="RWR23053.1"/>
    </source>
</evidence>
<dbReference type="EMBL" id="SAUZ01000004">
    <property type="protein sequence ID" value="RWR23053.1"/>
    <property type="molecule type" value="Genomic_DNA"/>
</dbReference>
<dbReference type="AlphaFoldDB" id="A0A443JRB2"/>
<sequence length="287" mass="31797">MLVRLGYDIEITCDQPTEVIALLDPHPDLTGSIVRTSGLQLTPAVQHRTYTDLYGNLCLRLTAPSGATRLSRDSLVEVSGEPDPWEDTARECPVSGLPDEALGYLLASRYCETDLMMAQAWELFGNVAPGWNRVRAIFDYVNRHLTFGYEHARATRTASEAWQERVGVCRDFAHLAITLCRCMNIPARYANGYLGDIGVAPNSAPMDFNAWCEVWLEGRWFTLDARHNTPRIGRVVIARGRDATDIPLIHSFGPHQLTKFRVWTEEAKGTTLAEVSGSGQAGSSSLS</sequence>
<protein>
    <submittedName>
        <fullName evidence="2">Transglutaminase family protein</fullName>
    </submittedName>
</protein>
<dbReference type="InterPro" id="IPR002931">
    <property type="entry name" value="Transglutaminase-like"/>
</dbReference>
<dbReference type="Gene3D" id="2.60.40.2250">
    <property type="match status" value="1"/>
</dbReference>
<comment type="caution">
    <text evidence="2">The sequence shown here is derived from an EMBL/GenBank/DDBJ whole genome shotgun (WGS) entry which is preliminary data.</text>
</comment>
<name>A0A443JRB2_9RHOB</name>
<evidence type="ECO:0000259" key="1">
    <source>
        <dbReference type="SMART" id="SM00460"/>
    </source>
</evidence>
<proteinExistence type="predicted"/>
<dbReference type="SMART" id="SM00460">
    <property type="entry name" value="TGc"/>
    <property type="match status" value="1"/>
</dbReference>
<dbReference type="SUPFAM" id="SSF54001">
    <property type="entry name" value="Cysteine proteinases"/>
    <property type="match status" value="1"/>
</dbReference>
<evidence type="ECO:0000313" key="3">
    <source>
        <dbReference type="Proteomes" id="UP000284476"/>
    </source>
</evidence>
<dbReference type="Proteomes" id="UP000284476">
    <property type="component" value="Unassembled WGS sequence"/>
</dbReference>
<dbReference type="Pfam" id="PF01841">
    <property type="entry name" value="Transglut_core"/>
    <property type="match status" value="1"/>
</dbReference>